<keyword evidence="1" id="KW-0472">Membrane</keyword>
<feature type="transmembrane region" description="Helical" evidence="1">
    <location>
        <begin position="51"/>
        <end position="67"/>
    </location>
</feature>
<protein>
    <submittedName>
        <fullName evidence="2">VanZ family protein</fullName>
    </submittedName>
</protein>
<dbReference type="PANTHER" id="PTHR28008">
    <property type="entry name" value="DOMAIN PROTEIN, PUTATIVE (AFU_ORTHOLOGUE AFUA_3G10980)-RELATED"/>
    <property type="match status" value="1"/>
</dbReference>
<reference evidence="2 3" key="1">
    <citation type="submission" date="2024-04" db="EMBL/GenBank/DDBJ databases">
        <title>Draft genome sequence of Pseudoxanthomonas putridarboris WD12.</title>
        <authorList>
            <person name="Oh J."/>
        </authorList>
    </citation>
    <scope>NUCLEOTIDE SEQUENCE [LARGE SCALE GENOMIC DNA]</scope>
    <source>
        <strain evidence="2 3">WD12</strain>
    </source>
</reference>
<feature type="transmembrane region" description="Helical" evidence="1">
    <location>
        <begin position="72"/>
        <end position="92"/>
    </location>
</feature>
<proteinExistence type="predicted"/>
<evidence type="ECO:0000313" key="2">
    <source>
        <dbReference type="EMBL" id="MEL1263247.1"/>
    </source>
</evidence>
<accession>A0ABU9IWB5</accession>
<evidence type="ECO:0000256" key="1">
    <source>
        <dbReference type="SAM" id="Phobius"/>
    </source>
</evidence>
<dbReference type="EMBL" id="JBBWWT010000001">
    <property type="protein sequence ID" value="MEL1263247.1"/>
    <property type="molecule type" value="Genomic_DNA"/>
</dbReference>
<feature type="transmembrane region" description="Helical" evidence="1">
    <location>
        <begin position="104"/>
        <end position="125"/>
    </location>
</feature>
<name>A0ABU9IWB5_9GAMM</name>
<keyword evidence="3" id="KW-1185">Reference proteome</keyword>
<keyword evidence="1" id="KW-1133">Transmembrane helix</keyword>
<dbReference type="Proteomes" id="UP001459204">
    <property type="component" value="Unassembled WGS sequence"/>
</dbReference>
<keyword evidence="1" id="KW-0812">Transmembrane</keyword>
<dbReference type="PANTHER" id="PTHR28008:SF1">
    <property type="entry name" value="DOMAIN PROTEIN, PUTATIVE (AFU_ORTHOLOGUE AFUA_3G10980)-RELATED"/>
    <property type="match status" value="1"/>
</dbReference>
<evidence type="ECO:0000313" key="3">
    <source>
        <dbReference type="Proteomes" id="UP001459204"/>
    </source>
</evidence>
<comment type="caution">
    <text evidence="2">The sequence shown here is derived from an EMBL/GenBank/DDBJ whole genome shotgun (WGS) entry which is preliminary data.</text>
</comment>
<dbReference type="RefSeq" id="WP_341724437.1">
    <property type="nucleotide sequence ID" value="NZ_JBBWWT010000001.1"/>
</dbReference>
<organism evidence="2 3">
    <name type="scientific">Pseudoxanthomonas putridarboris</name>
    <dbReference type="NCBI Taxonomy" id="752605"/>
    <lineage>
        <taxon>Bacteria</taxon>
        <taxon>Pseudomonadati</taxon>
        <taxon>Pseudomonadota</taxon>
        <taxon>Gammaproteobacteria</taxon>
        <taxon>Lysobacterales</taxon>
        <taxon>Lysobacteraceae</taxon>
        <taxon>Pseudoxanthomonas</taxon>
    </lineage>
</organism>
<sequence length="137" mass="14845">MNGLFRLKPFRHPRLWLGLWLVAVVSVAVLSLVNLSGLPPVPEGGDKVEHFLAYALLSASAMQLFVARRACIVMALLLVVLGVALEFAQGALTTTRMADPRDALANTLGVIAGLSTVFTPLRHLLQTLEARFMPVRS</sequence>
<gene>
    <name evidence="2" type="ORF">AAD027_02550</name>
</gene>